<dbReference type="Pfam" id="PF04014">
    <property type="entry name" value="MazE_antitoxin"/>
    <property type="match status" value="1"/>
</dbReference>
<dbReference type="PANTHER" id="PTHR34860:SF6">
    <property type="entry name" value="REPRESSOR-LIKE PROTEIN SSO7C3"/>
    <property type="match status" value="1"/>
</dbReference>
<feature type="region of interest" description="Disordered" evidence="2">
    <location>
        <begin position="51"/>
        <end position="81"/>
    </location>
</feature>
<dbReference type="GO" id="GO:0003677">
    <property type="term" value="F:DNA binding"/>
    <property type="evidence" value="ECO:0007669"/>
    <property type="project" value="UniProtKB-UniRule"/>
</dbReference>
<evidence type="ECO:0000256" key="1">
    <source>
        <dbReference type="PROSITE-ProRule" id="PRU01076"/>
    </source>
</evidence>
<dbReference type="InterPro" id="IPR007159">
    <property type="entry name" value="SpoVT-AbrB_dom"/>
</dbReference>
<name>E1YLU1_9BACT</name>
<evidence type="ECO:0000256" key="2">
    <source>
        <dbReference type="SAM" id="MobiDB-lite"/>
    </source>
</evidence>
<dbReference type="InterPro" id="IPR037914">
    <property type="entry name" value="SpoVT-AbrB_sf"/>
</dbReference>
<dbReference type="Gene3D" id="2.10.260.10">
    <property type="match status" value="1"/>
</dbReference>
<keyword evidence="1" id="KW-0238">DNA-binding</keyword>
<sequence length="81" mass="8978">MQSTVTSKGQVTIPKEIRNILNIRPNDKVDFTQEGDRVVLVPLKTLKDLRGSVGGSKKGSPDAERRMAKSQVGKRVVEEME</sequence>
<organism evidence="4">
    <name type="scientific">uncultured Desulfobacterium sp</name>
    <dbReference type="NCBI Taxonomy" id="201089"/>
    <lineage>
        <taxon>Bacteria</taxon>
        <taxon>Pseudomonadati</taxon>
        <taxon>Thermodesulfobacteriota</taxon>
        <taxon>Desulfobacteria</taxon>
        <taxon>Desulfobacterales</taxon>
        <taxon>Desulfobacteriaceae</taxon>
        <taxon>Desulfobacterium</taxon>
        <taxon>environmental samples</taxon>
    </lineage>
</organism>
<gene>
    <name evidence="4" type="ORF">N47_E45860</name>
</gene>
<dbReference type="SMART" id="SM00966">
    <property type="entry name" value="SpoVT_AbrB"/>
    <property type="match status" value="1"/>
</dbReference>
<dbReference type="PROSITE" id="PS51740">
    <property type="entry name" value="SPOVT_ABRB"/>
    <property type="match status" value="1"/>
</dbReference>
<protein>
    <recommendedName>
        <fullName evidence="3">SpoVT-AbrB domain-containing protein</fullName>
    </recommendedName>
</protein>
<proteinExistence type="predicted"/>
<reference evidence="4" key="1">
    <citation type="journal article" date="2011" name="Environ. Microbiol.">
        <title>Genomic insights into the metabolic potential of the polycyclic aromatic hydrocarbon degrading sulfate-reducing Deltaproteobacterium N47.</title>
        <authorList>
            <person name="Bergmann F."/>
            <person name="Selesi D."/>
            <person name="Weinmaier T."/>
            <person name="Tischler P."/>
            <person name="Rattei T."/>
            <person name="Meckenstock R.U."/>
        </authorList>
    </citation>
    <scope>NUCLEOTIDE SEQUENCE</scope>
</reference>
<dbReference type="PANTHER" id="PTHR34860">
    <property type="entry name" value="REPRESSOR-LIKE PROTEIN SSO7C3"/>
    <property type="match status" value="1"/>
</dbReference>
<feature type="domain" description="SpoVT-AbrB" evidence="3">
    <location>
        <begin position="1"/>
        <end position="45"/>
    </location>
</feature>
<dbReference type="EMBL" id="FR695877">
    <property type="protein sequence ID" value="CBX31074.1"/>
    <property type="molecule type" value="Genomic_DNA"/>
</dbReference>
<dbReference type="NCBIfam" id="TIGR01439">
    <property type="entry name" value="lp_hng_hel_AbrB"/>
    <property type="match status" value="1"/>
</dbReference>
<evidence type="ECO:0000313" key="4">
    <source>
        <dbReference type="EMBL" id="CBX31074.1"/>
    </source>
</evidence>
<dbReference type="AlphaFoldDB" id="E1YLU1"/>
<accession>E1YLU1</accession>
<dbReference type="InterPro" id="IPR052975">
    <property type="entry name" value="Repressor-like_regulatory"/>
</dbReference>
<evidence type="ECO:0000259" key="3">
    <source>
        <dbReference type="PROSITE" id="PS51740"/>
    </source>
</evidence>
<dbReference type="SUPFAM" id="SSF89447">
    <property type="entry name" value="AbrB/MazE/MraZ-like"/>
    <property type="match status" value="1"/>
</dbReference>